<dbReference type="STRING" id="597456.A0A0L7QVA9"/>
<dbReference type="Proteomes" id="UP000053825">
    <property type="component" value="Unassembled WGS sequence"/>
</dbReference>
<dbReference type="AlphaFoldDB" id="A0A0L7QVA9"/>
<reference evidence="1 2" key="1">
    <citation type="submission" date="2015-07" db="EMBL/GenBank/DDBJ databases">
        <title>The genome of Habropoda laboriosa.</title>
        <authorList>
            <person name="Pan H."/>
            <person name="Kapheim K."/>
        </authorList>
    </citation>
    <scope>NUCLEOTIDE SEQUENCE [LARGE SCALE GENOMIC DNA]</scope>
    <source>
        <strain evidence="1">0110345459</strain>
    </source>
</reference>
<dbReference type="Gene3D" id="3.30.420.10">
    <property type="entry name" value="Ribonuclease H-like superfamily/Ribonuclease H"/>
    <property type="match status" value="1"/>
</dbReference>
<keyword evidence="2" id="KW-1185">Reference proteome</keyword>
<dbReference type="PANTHER" id="PTHR47326">
    <property type="entry name" value="TRANSPOSABLE ELEMENT TC3 TRANSPOSASE-LIKE PROTEIN"/>
    <property type="match status" value="1"/>
</dbReference>
<protein>
    <recommendedName>
        <fullName evidence="3">Transposable element Tc1 transposase</fullName>
    </recommendedName>
</protein>
<gene>
    <name evidence="1" type="ORF">WH47_04243</name>
</gene>
<dbReference type="InterPro" id="IPR036397">
    <property type="entry name" value="RNaseH_sf"/>
</dbReference>
<dbReference type="GO" id="GO:0003676">
    <property type="term" value="F:nucleic acid binding"/>
    <property type="evidence" value="ECO:0007669"/>
    <property type="project" value="InterPro"/>
</dbReference>
<evidence type="ECO:0000313" key="2">
    <source>
        <dbReference type="Proteomes" id="UP000053825"/>
    </source>
</evidence>
<dbReference type="PANTHER" id="PTHR47326:SF1">
    <property type="entry name" value="HTH PSQ-TYPE DOMAIN-CONTAINING PROTEIN"/>
    <property type="match status" value="1"/>
</dbReference>
<proteinExistence type="predicted"/>
<evidence type="ECO:0000313" key="1">
    <source>
        <dbReference type="EMBL" id="KOC62582.1"/>
    </source>
</evidence>
<dbReference type="OrthoDB" id="7603876at2759"/>
<evidence type="ECO:0008006" key="3">
    <source>
        <dbReference type="Google" id="ProtNLM"/>
    </source>
</evidence>
<organism evidence="1 2">
    <name type="scientific">Habropoda laboriosa</name>
    <dbReference type="NCBI Taxonomy" id="597456"/>
    <lineage>
        <taxon>Eukaryota</taxon>
        <taxon>Metazoa</taxon>
        <taxon>Ecdysozoa</taxon>
        <taxon>Arthropoda</taxon>
        <taxon>Hexapoda</taxon>
        <taxon>Insecta</taxon>
        <taxon>Pterygota</taxon>
        <taxon>Neoptera</taxon>
        <taxon>Endopterygota</taxon>
        <taxon>Hymenoptera</taxon>
        <taxon>Apocrita</taxon>
        <taxon>Aculeata</taxon>
        <taxon>Apoidea</taxon>
        <taxon>Anthophila</taxon>
        <taxon>Apidae</taxon>
        <taxon>Habropoda</taxon>
    </lineage>
</organism>
<sequence length="113" mass="13114">MDRVAAGREYVFQQNSAPPHKARKTQAWLYRNLCHHWSPDLWPPSSPDYNPLDYYMWGVVEAKVNANPHNAKDSLRASIMEVMRNMDKEEVKRICNQFKSRLEKVVIADGGVI</sequence>
<name>A0A0L7QVA9_9HYME</name>
<dbReference type="EMBL" id="KQ414727">
    <property type="protein sequence ID" value="KOC62582.1"/>
    <property type="molecule type" value="Genomic_DNA"/>
</dbReference>
<accession>A0A0L7QVA9</accession>